<organism evidence="2 3">
    <name type="scientific">Albugo candida</name>
    <dbReference type="NCBI Taxonomy" id="65357"/>
    <lineage>
        <taxon>Eukaryota</taxon>
        <taxon>Sar</taxon>
        <taxon>Stramenopiles</taxon>
        <taxon>Oomycota</taxon>
        <taxon>Peronosporomycetes</taxon>
        <taxon>Albuginales</taxon>
        <taxon>Albuginaceae</taxon>
        <taxon>Albugo</taxon>
    </lineage>
</organism>
<evidence type="ECO:0000313" key="3">
    <source>
        <dbReference type="Proteomes" id="UP000053237"/>
    </source>
</evidence>
<feature type="region of interest" description="Disordered" evidence="1">
    <location>
        <begin position="1022"/>
        <end position="1042"/>
    </location>
</feature>
<feature type="compositionally biased region" description="Polar residues" evidence="1">
    <location>
        <begin position="321"/>
        <end position="330"/>
    </location>
</feature>
<feature type="region of interest" description="Disordered" evidence="1">
    <location>
        <begin position="291"/>
        <end position="335"/>
    </location>
</feature>
<evidence type="ECO:0008006" key="4">
    <source>
        <dbReference type="Google" id="ProtNLM"/>
    </source>
</evidence>
<feature type="region of interest" description="Disordered" evidence="1">
    <location>
        <begin position="417"/>
        <end position="458"/>
    </location>
</feature>
<accession>A0A024FZF2</accession>
<evidence type="ECO:0000313" key="2">
    <source>
        <dbReference type="EMBL" id="CCI39866.1"/>
    </source>
</evidence>
<gene>
    <name evidence="2" type="ORF">BN9_006500</name>
</gene>
<evidence type="ECO:0000256" key="1">
    <source>
        <dbReference type="SAM" id="MobiDB-lite"/>
    </source>
</evidence>
<feature type="region of interest" description="Disordered" evidence="1">
    <location>
        <begin position="1063"/>
        <end position="1090"/>
    </location>
</feature>
<proteinExistence type="predicted"/>
<feature type="compositionally biased region" description="Acidic residues" evidence="1">
    <location>
        <begin position="417"/>
        <end position="429"/>
    </location>
</feature>
<protein>
    <recommendedName>
        <fullName evidence="4">SH3 domain-containing protein</fullName>
    </recommendedName>
</protein>
<feature type="region of interest" description="Disordered" evidence="1">
    <location>
        <begin position="1164"/>
        <end position="1185"/>
    </location>
</feature>
<feature type="compositionally biased region" description="Polar residues" evidence="1">
    <location>
        <begin position="446"/>
        <end position="458"/>
    </location>
</feature>
<sequence length="1222" mass="135556">MRWYSLHPSLPAKAVLRIRSSPSSDAAVCGRVAKGKALMVAKSDTHRSNWFHVKFPSEHNAMEYVEGYVMASLPDGTNLLVPWEEAGFLECVRVYDPNVLVHGDPSSSDNTMGSIGDENGNQYPFGVLTVDGPFVRIFHDIYESCWIDSRHCETICKRMHHRDCQTPHAFYLLNPELPNEAQVAVRDFSAKEADCVGRLEHGQIVEVHYKSENWLQMCMSKSQTFWLMERTDTVQLLVEAQDHRSPQCDLISMEGKWSHPQSEPSQSDTVVSMSEIENTVDDTTKSITLLKCKQQPTESGKEEFEKAEDASNENDLRESEPNNVQTQSNAVDDARSDSIHTTICCAVVEEVTHESPSEGGENCDQCEMHDLESVIDDQATPNNVERGEIDEEDEDLMEQIHEMEVSINEIEIDLSQSDDDINMDGDESVEASGGNEFTEADEKPGNSDNLNVTNEQSASVWDWDERPLTGTKAMYGADLPAEAYDIQGVEDDTNKLGNEGCPKSAIGSTLAVKAILRSSECCTEEASTSTTSPSSSLLLPVLSEREYSPHSVFHDSSIPQVMVETAEECIGTAQQNNVSNNLDIQTIAEACENAQLSRVDESVPNANATSEKSNESVTIPQTEHELECQYGRTDLSLSLDAHKVNSDTAKGLEHPLKLQVSTPAESDEPVRALSQDYHAASKMDEVEVNRTSVPEFQDQVLDQTWELKPGRDTDKILGDPETECDGAQHENTSNSKKVEGSTYALAQYSQELDESGETTEDEAWMQNITDDEIPLLEEDLQSIESIKSAASAPFQNDLRATQEDVEHVDTAIGDISIEEEGPLPKALDAAQVTNQLRGLDYLKQYGVKEFCHERLNLLGKNTNHEAFQAAQAVINATTGDDLLEQMDTMEADSYTSPVKNLFFPPNVDHVVPYSADALLDVLYSRVSKEPIVTAKNGRNPQFCHSDGPTRKSAFQKLMKRKKEQWSREHESETADSGRSVFHMIMDDADPIDLLKAECDGVDVLMQDDFSLLRSFEYHKPKTTKNRVQELQKERSDVCRPTSFSSPDMKTLLRSKTLKRAACAISKTPPLSGKSNKSKIDPLDDSSTGRNTLSLNQRLWADLPKKPASTSSLQAERPPAASSSNPHYKYSASVSSATSLMSERCKNILVKRANTAEHLQAGSGTLRRSFLQKPSATSSLRTLRSESQMDQGYARLSLPSRSKLELARSSAVANVTRFNVSKR</sequence>
<keyword evidence="3" id="KW-1185">Reference proteome</keyword>
<dbReference type="AlphaFoldDB" id="A0A024FZF2"/>
<comment type="caution">
    <text evidence="2">The sequence shown here is derived from an EMBL/GenBank/DDBJ whole genome shotgun (WGS) entry which is preliminary data.</text>
</comment>
<feature type="compositionally biased region" description="Basic and acidic residues" evidence="1">
    <location>
        <begin position="708"/>
        <end position="718"/>
    </location>
</feature>
<dbReference type="Proteomes" id="UP000053237">
    <property type="component" value="Unassembled WGS sequence"/>
</dbReference>
<feature type="compositionally biased region" description="Basic and acidic residues" evidence="1">
    <location>
        <begin position="1026"/>
        <end position="1037"/>
    </location>
</feature>
<feature type="compositionally biased region" description="Polar residues" evidence="1">
    <location>
        <begin position="1171"/>
        <end position="1185"/>
    </location>
</feature>
<feature type="compositionally biased region" description="Basic and acidic residues" evidence="1">
    <location>
        <begin position="299"/>
        <end position="320"/>
    </location>
</feature>
<dbReference type="EMBL" id="CAIX01000004">
    <property type="protein sequence ID" value="CCI39866.1"/>
    <property type="molecule type" value="Genomic_DNA"/>
</dbReference>
<feature type="region of interest" description="Disordered" evidence="1">
    <location>
        <begin position="707"/>
        <end position="741"/>
    </location>
</feature>
<dbReference type="OrthoDB" id="79921at2759"/>
<name>A0A024FZF2_9STRA</name>
<feature type="region of interest" description="Disordered" evidence="1">
    <location>
        <begin position="1104"/>
        <end position="1128"/>
    </location>
</feature>
<dbReference type="InParanoid" id="A0A024FZF2"/>
<reference evidence="2 3" key="1">
    <citation type="submission" date="2012-05" db="EMBL/GenBank/DDBJ databases">
        <title>Recombination and specialization in a pathogen metapopulation.</title>
        <authorList>
            <person name="Gardiner A."/>
            <person name="Kemen E."/>
            <person name="Schultz-Larsen T."/>
            <person name="MacLean D."/>
            <person name="Van Oosterhout C."/>
            <person name="Jones J.D.G."/>
        </authorList>
    </citation>
    <scope>NUCLEOTIDE SEQUENCE [LARGE SCALE GENOMIC DNA]</scope>
    <source>
        <strain evidence="2 3">Ac Nc2</strain>
    </source>
</reference>
<dbReference type="Gene3D" id="2.30.30.40">
    <property type="entry name" value="SH3 Domains"/>
    <property type="match status" value="1"/>
</dbReference>